<reference evidence="1" key="1">
    <citation type="journal article" date="2020" name="Stud. Mycol.">
        <title>101 Dothideomycetes genomes: a test case for predicting lifestyles and emergence of pathogens.</title>
        <authorList>
            <person name="Haridas S."/>
            <person name="Albert R."/>
            <person name="Binder M."/>
            <person name="Bloem J."/>
            <person name="Labutti K."/>
            <person name="Salamov A."/>
            <person name="Andreopoulos B."/>
            <person name="Baker S."/>
            <person name="Barry K."/>
            <person name="Bills G."/>
            <person name="Bluhm B."/>
            <person name="Cannon C."/>
            <person name="Castanera R."/>
            <person name="Culley D."/>
            <person name="Daum C."/>
            <person name="Ezra D."/>
            <person name="Gonzalez J."/>
            <person name="Henrissat B."/>
            <person name="Kuo A."/>
            <person name="Liang C."/>
            <person name="Lipzen A."/>
            <person name="Lutzoni F."/>
            <person name="Magnuson J."/>
            <person name="Mondo S."/>
            <person name="Nolan M."/>
            <person name="Ohm R."/>
            <person name="Pangilinan J."/>
            <person name="Park H.-J."/>
            <person name="Ramirez L."/>
            <person name="Alfaro M."/>
            <person name="Sun H."/>
            <person name="Tritt A."/>
            <person name="Yoshinaga Y."/>
            <person name="Zwiers L.-H."/>
            <person name="Turgeon B."/>
            <person name="Goodwin S."/>
            <person name="Spatafora J."/>
            <person name="Crous P."/>
            <person name="Grigoriev I."/>
        </authorList>
    </citation>
    <scope>NUCLEOTIDE SEQUENCE</scope>
    <source>
        <strain evidence="1">CBS 262.69</strain>
    </source>
</reference>
<evidence type="ECO:0008006" key="3">
    <source>
        <dbReference type="Google" id="ProtNLM"/>
    </source>
</evidence>
<dbReference type="InterPro" id="IPR029058">
    <property type="entry name" value="AB_hydrolase_fold"/>
</dbReference>
<dbReference type="OrthoDB" id="2141514at2759"/>
<dbReference type="EMBL" id="ML996708">
    <property type="protein sequence ID" value="KAF2396090.1"/>
    <property type="molecule type" value="Genomic_DNA"/>
</dbReference>
<dbReference type="AlphaFoldDB" id="A0A6G1HJA3"/>
<evidence type="ECO:0000313" key="1">
    <source>
        <dbReference type="EMBL" id="KAF2396090.1"/>
    </source>
</evidence>
<dbReference type="PANTHER" id="PTHR33428">
    <property type="entry name" value="CHLOROPHYLLASE-2, CHLOROPLASTIC"/>
    <property type="match status" value="1"/>
</dbReference>
<dbReference type="PANTHER" id="PTHR33428:SF14">
    <property type="entry name" value="CARBOXYLESTERASE TYPE B DOMAIN-CONTAINING PROTEIN"/>
    <property type="match status" value="1"/>
</dbReference>
<accession>A0A6G1HJA3</accession>
<gene>
    <name evidence="1" type="ORF">EJ06DRAFT_516764</name>
</gene>
<dbReference type="SUPFAM" id="SSF53474">
    <property type="entry name" value="alpha/beta-Hydrolases"/>
    <property type="match status" value="1"/>
</dbReference>
<evidence type="ECO:0000313" key="2">
    <source>
        <dbReference type="Proteomes" id="UP000799640"/>
    </source>
</evidence>
<dbReference type="Gene3D" id="3.40.50.1820">
    <property type="entry name" value="alpha/beta hydrolase"/>
    <property type="match status" value="1"/>
</dbReference>
<organism evidence="1 2">
    <name type="scientific">Trichodelitschia bisporula</name>
    <dbReference type="NCBI Taxonomy" id="703511"/>
    <lineage>
        <taxon>Eukaryota</taxon>
        <taxon>Fungi</taxon>
        <taxon>Dikarya</taxon>
        <taxon>Ascomycota</taxon>
        <taxon>Pezizomycotina</taxon>
        <taxon>Dothideomycetes</taxon>
        <taxon>Dothideomycetes incertae sedis</taxon>
        <taxon>Phaeotrichales</taxon>
        <taxon>Phaeotrichaceae</taxon>
        <taxon>Trichodelitschia</taxon>
    </lineage>
</organism>
<keyword evidence="2" id="KW-1185">Reference proteome</keyword>
<proteinExistence type="predicted"/>
<name>A0A6G1HJA3_9PEZI</name>
<protein>
    <recommendedName>
        <fullName evidence="3">Alpha/beta-hydrolase</fullName>
    </recommendedName>
</protein>
<sequence>MFTQPNATPQTYEKVDGTYGTGKYKPAWYTTDASLPDHTLYLPKTIPAGVKLPVVLWANGGCGGNGVAWLSPLVEWASHGMLVIADGAPNGRSRDTAALMKKALDWVNANAGKGAYAQVDGKRVGISGQSCGGLVAYEVEGDKRVTAVGIFNSGALNAAQRQVVPKFSKPIAYFLGGKTDIAYAQGTADYNALPKGLPAWKGNVESGHGGTFCRPAGGEYGKAGSQWWKWQLRGDPSAKAFFTEPGAKDMGWQAVSQNLDKAPVPEALPGN</sequence>
<dbReference type="Proteomes" id="UP000799640">
    <property type="component" value="Unassembled WGS sequence"/>
</dbReference>